<dbReference type="EMBL" id="VXPY01000071">
    <property type="protein sequence ID" value="MYD90642.1"/>
    <property type="molecule type" value="Genomic_DNA"/>
</dbReference>
<sequence length="486" mass="54451">MRIENGGPHIGHGCLVLFPFDDHSLPYQNGVELKLHGHTASCGTTPRVLEPGAPGDPDSLRAIYYGSVHRVGDQLYMWYLGQDHDQGWFSRVCLATSRDGRTWHKPDLGLVEYKGSRRNNLVDLHQGNVHVQSCVVFHDPDDPDPARCFKMVYQTRIYNWRFAAAFSADGISWTPHPDNPVGYWLEMAGGMRFNDCYFLTGQGGNHARRLRNLVTYTSYDFEDWSSASVLGMQRSGGDRLFHEWQGTAGKQIHLGAALWNRSNVMLGFYGMWNGHPSNDRRLVVMHLGLAVTNDGLHYREPIPDYPIVSAAEDGWEVLPNTRTSDNYPSLIQGQGFENIGKETLFWYAPWPEQASDGIRVASWPRDRLGSFKPYLDQRMASRGDSHVISAPIDLEGRPARLSLNVDGQGEHWQVRCSVLDERMCPLPGFAAADCRPVAAGLAEPVTWADGLDAIPTTEGRIRLRVDFGGIRPEDASLYALYLDPVV</sequence>
<protein>
    <recommendedName>
        <fullName evidence="2">Glycosyl hydrolase family 32 N-terminal domain-containing protein</fullName>
    </recommendedName>
</protein>
<gene>
    <name evidence="1" type="ORF">F4Y08_09965</name>
</gene>
<reference evidence="1" key="1">
    <citation type="submission" date="2019-09" db="EMBL/GenBank/DDBJ databases">
        <title>Characterisation of the sponge microbiome using genome-centric metagenomics.</title>
        <authorList>
            <person name="Engelberts J.P."/>
            <person name="Robbins S.J."/>
            <person name="De Goeij J.M."/>
            <person name="Aranda M."/>
            <person name="Bell S.C."/>
            <person name="Webster N.S."/>
        </authorList>
    </citation>
    <scope>NUCLEOTIDE SEQUENCE</scope>
    <source>
        <strain evidence="1">SB0662_bin_9</strain>
    </source>
</reference>
<proteinExistence type="predicted"/>
<organism evidence="1">
    <name type="scientific">Caldilineaceae bacterium SB0662_bin_9</name>
    <dbReference type="NCBI Taxonomy" id="2605258"/>
    <lineage>
        <taxon>Bacteria</taxon>
        <taxon>Bacillati</taxon>
        <taxon>Chloroflexota</taxon>
        <taxon>Caldilineae</taxon>
        <taxon>Caldilineales</taxon>
        <taxon>Caldilineaceae</taxon>
    </lineage>
</organism>
<evidence type="ECO:0000313" key="1">
    <source>
        <dbReference type="EMBL" id="MYD90642.1"/>
    </source>
</evidence>
<dbReference type="AlphaFoldDB" id="A0A6B1DVB7"/>
<dbReference type="Gene3D" id="2.115.10.20">
    <property type="entry name" value="Glycosyl hydrolase domain, family 43"/>
    <property type="match status" value="1"/>
</dbReference>
<evidence type="ECO:0008006" key="2">
    <source>
        <dbReference type="Google" id="ProtNLM"/>
    </source>
</evidence>
<name>A0A6B1DVB7_9CHLR</name>
<comment type="caution">
    <text evidence="1">The sequence shown here is derived from an EMBL/GenBank/DDBJ whole genome shotgun (WGS) entry which is preliminary data.</text>
</comment>
<dbReference type="InterPro" id="IPR023296">
    <property type="entry name" value="Glyco_hydro_beta-prop_sf"/>
</dbReference>
<dbReference type="SUPFAM" id="SSF75005">
    <property type="entry name" value="Arabinanase/levansucrase/invertase"/>
    <property type="match status" value="1"/>
</dbReference>
<accession>A0A6B1DVB7</accession>